<dbReference type="PRINTS" id="PR00834">
    <property type="entry name" value="PROTEASES2C"/>
</dbReference>
<dbReference type="PANTHER" id="PTHR22939">
    <property type="entry name" value="SERINE PROTEASE FAMILY S1C HTRA-RELATED"/>
    <property type="match status" value="1"/>
</dbReference>
<keyword evidence="7 17" id="KW-0732">Signal</keyword>
<proteinExistence type="inferred from homology"/>
<keyword evidence="20" id="KW-1185">Reference proteome</keyword>
<dbReference type="NCBIfam" id="TIGR02037">
    <property type="entry name" value="degP_htrA_DO"/>
    <property type="match status" value="1"/>
</dbReference>
<evidence type="ECO:0000256" key="1">
    <source>
        <dbReference type="ARBA" id="ARBA00001772"/>
    </source>
</evidence>
<evidence type="ECO:0000256" key="12">
    <source>
        <dbReference type="ARBA" id="ARBA00023016"/>
    </source>
</evidence>
<dbReference type="GO" id="GO:0004252">
    <property type="term" value="F:serine-type endopeptidase activity"/>
    <property type="evidence" value="ECO:0007669"/>
    <property type="project" value="InterPro"/>
</dbReference>
<evidence type="ECO:0000256" key="10">
    <source>
        <dbReference type="ARBA" id="ARBA00022801"/>
    </source>
</evidence>
<dbReference type="Proteomes" id="UP000484015">
    <property type="component" value="Unassembled WGS sequence"/>
</dbReference>
<evidence type="ECO:0000256" key="6">
    <source>
        <dbReference type="ARBA" id="ARBA00022670"/>
    </source>
</evidence>
<dbReference type="OrthoDB" id="9758917at2"/>
<evidence type="ECO:0000313" key="19">
    <source>
        <dbReference type="EMBL" id="MTW02401.1"/>
    </source>
</evidence>
<reference evidence="19 20" key="1">
    <citation type="submission" date="2019-11" db="EMBL/GenBank/DDBJ databases">
        <title>Type strains purchased from KCTC, JCM and DSMZ.</title>
        <authorList>
            <person name="Lu H."/>
        </authorList>
    </citation>
    <scope>NUCLEOTIDE SEQUENCE [LARGE SCALE GENOMIC DNA]</scope>
    <source>
        <strain evidence="19 20">KCTC 42409</strain>
    </source>
</reference>
<keyword evidence="10" id="KW-0378">Hydrolase</keyword>
<feature type="binding site" evidence="15">
    <location>
        <position position="139"/>
    </location>
    <ligand>
        <name>substrate</name>
    </ligand>
</feature>
<evidence type="ECO:0000256" key="9">
    <source>
        <dbReference type="ARBA" id="ARBA00022764"/>
    </source>
</evidence>
<dbReference type="InterPro" id="IPR036034">
    <property type="entry name" value="PDZ_sf"/>
</dbReference>
<accession>A0A6L6PZ39</accession>
<keyword evidence="9" id="KW-0574">Periplasm</keyword>
<feature type="domain" description="PDZ" evidence="18">
    <location>
        <begin position="384"/>
        <end position="458"/>
    </location>
</feature>
<dbReference type="InterPro" id="IPR041489">
    <property type="entry name" value="PDZ_6"/>
</dbReference>
<dbReference type="Gene3D" id="2.40.10.120">
    <property type="match status" value="1"/>
</dbReference>
<dbReference type="Pfam" id="PF13365">
    <property type="entry name" value="Trypsin_2"/>
    <property type="match status" value="1"/>
</dbReference>
<dbReference type="InterPro" id="IPR001940">
    <property type="entry name" value="Peptidase_S1C"/>
</dbReference>
<evidence type="ECO:0000256" key="16">
    <source>
        <dbReference type="SAM" id="MobiDB-lite"/>
    </source>
</evidence>
<dbReference type="InterPro" id="IPR011782">
    <property type="entry name" value="Pept_S1C_Do"/>
</dbReference>
<name>A0A6L6PZ39_9BURK</name>
<feature type="chain" id="PRO_5039322581" description="Probable periplasmic serine endoprotease DegP-like" evidence="17">
    <location>
        <begin position="38"/>
        <end position="497"/>
    </location>
</feature>
<dbReference type="Pfam" id="PF17820">
    <property type="entry name" value="PDZ_6"/>
    <property type="match status" value="1"/>
</dbReference>
<evidence type="ECO:0000256" key="7">
    <source>
        <dbReference type="ARBA" id="ARBA00022729"/>
    </source>
</evidence>
<dbReference type="PANTHER" id="PTHR22939:SF130">
    <property type="entry name" value="PERIPLASMIC SERINE ENDOPROTEASE DEGP-LIKE-RELATED"/>
    <property type="match status" value="1"/>
</dbReference>
<dbReference type="AlphaFoldDB" id="A0A6L6PZ39"/>
<comment type="caution">
    <text evidence="19">The sequence shown here is derived from an EMBL/GenBank/DDBJ whole genome shotgun (WGS) entry which is preliminary data.</text>
</comment>
<comment type="similarity">
    <text evidence="3">Belongs to the peptidase S1C family.</text>
</comment>
<feature type="binding site" evidence="15">
    <location>
        <begin position="238"/>
        <end position="240"/>
    </location>
    <ligand>
        <name>substrate</name>
    </ligand>
</feature>
<feature type="compositionally biased region" description="Low complexity" evidence="16">
    <location>
        <begin position="95"/>
        <end position="105"/>
    </location>
</feature>
<sequence length="497" mass="51993">MKTTFPTATRTTLSALMISAGVLFAPAMAGLAPAAQAASSSVAGLPDFADMVEKVGPAVVNIRTTERLKLQNAPGQVDADEMQEFLRRFFGGQIPTPRGPQGQSPRGRRNAPQQGDEVQRGIGSGFITSPDGYILTNAHVVDGADEVYVTLTDKREFKAKVLGADTRTDVALLKIEGSKLPSLTIGDSSKIRVGEWVVAIGSPFNLENTVTAGIISAKSRDTGDYLPLIQSDVAVNPGNSGGPLINMRGEVIGINSQIATLSGGYNGISFSIPIDEAMRVADQLKKSGKVARGRIGVRIGELGKEVAEALGLKNTQGAEVTLVEPGGPADKAGIKAGDIIIKFNGVPVNRSSDLPRMIGSAQLDSKATVTVWRKGQQVDLPVTVVELDNEKTAKAGSVDKPDVANALGFKVSDLTAAQKKELSLDAGVVVVAAEGAAARAGLQAGDVLLQLNNIEIRDAKQFNAAVAKLDPKKSHVVLVRRGDVAQFVSLRPAPSSK</sequence>
<feature type="active site" description="Charge relay system" evidence="14">
    <location>
        <position position="240"/>
    </location>
</feature>
<dbReference type="GO" id="GO:0042597">
    <property type="term" value="C:periplasmic space"/>
    <property type="evidence" value="ECO:0007669"/>
    <property type="project" value="UniProtKB-SubCell"/>
</dbReference>
<keyword evidence="12" id="KW-0346">Stress response</keyword>
<dbReference type="SUPFAM" id="SSF50156">
    <property type="entry name" value="PDZ domain-like"/>
    <property type="match status" value="2"/>
</dbReference>
<evidence type="ECO:0000256" key="3">
    <source>
        <dbReference type="ARBA" id="ARBA00010541"/>
    </source>
</evidence>
<keyword evidence="8" id="KW-0677">Repeat</keyword>
<evidence type="ECO:0000256" key="4">
    <source>
        <dbReference type="ARBA" id="ARBA00013035"/>
    </source>
</evidence>
<evidence type="ECO:0000256" key="11">
    <source>
        <dbReference type="ARBA" id="ARBA00022825"/>
    </source>
</evidence>
<evidence type="ECO:0000256" key="13">
    <source>
        <dbReference type="ARBA" id="ARBA00032850"/>
    </source>
</evidence>
<feature type="region of interest" description="Disordered" evidence="16">
    <location>
        <begin position="91"/>
        <end position="122"/>
    </location>
</feature>
<evidence type="ECO:0000259" key="18">
    <source>
        <dbReference type="PROSITE" id="PS50106"/>
    </source>
</evidence>
<feature type="active site" description="Charge relay system" evidence="14">
    <location>
        <position position="139"/>
    </location>
</feature>
<gene>
    <name evidence="19" type="ORF">GM668_09915</name>
</gene>
<dbReference type="EMBL" id="WNLA01000004">
    <property type="protein sequence ID" value="MTW02401.1"/>
    <property type="molecule type" value="Genomic_DNA"/>
</dbReference>
<keyword evidence="11" id="KW-0720">Serine protease</keyword>
<dbReference type="Pfam" id="PF13180">
    <property type="entry name" value="PDZ_2"/>
    <property type="match status" value="1"/>
</dbReference>
<feature type="signal peptide" evidence="17">
    <location>
        <begin position="1"/>
        <end position="37"/>
    </location>
</feature>
<dbReference type="CDD" id="cd10839">
    <property type="entry name" value="cpPDZ1_DegP-like"/>
    <property type="match status" value="1"/>
</dbReference>
<dbReference type="GO" id="GO:0006508">
    <property type="term" value="P:proteolysis"/>
    <property type="evidence" value="ECO:0007669"/>
    <property type="project" value="UniProtKB-KW"/>
</dbReference>
<evidence type="ECO:0000256" key="17">
    <source>
        <dbReference type="SAM" id="SignalP"/>
    </source>
</evidence>
<organism evidence="19 20">
    <name type="scientific">Pseudoduganella ginsengisoli</name>
    <dbReference type="NCBI Taxonomy" id="1462440"/>
    <lineage>
        <taxon>Bacteria</taxon>
        <taxon>Pseudomonadati</taxon>
        <taxon>Pseudomonadota</taxon>
        <taxon>Betaproteobacteria</taxon>
        <taxon>Burkholderiales</taxon>
        <taxon>Oxalobacteraceae</taxon>
        <taxon>Telluria group</taxon>
        <taxon>Pseudoduganella</taxon>
    </lineage>
</organism>
<dbReference type="SMART" id="SM00228">
    <property type="entry name" value="PDZ"/>
    <property type="match status" value="2"/>
</dbReference>
<evidence type="ECO:0000256" key="2">
    <source>
        <dbReference type="ARBA" id="ARBA00004418"/>
    </source>
</evidence>
<protein>
    <recommendedName>
        <fullName evidence="5">Probable periplasmic serine endoprotease DegP-like</fullName>
        <ecNumber evidence="4">3.4.21.107</ecNumber>
    </recommendedName>
    <alternativeName>
        <fullName evidence="13">Protease Do</fullName>
    </alternativeName>
</protein>
<comment type="catalytic activity">
    <reaction evidence="1">
        <text>Acts on substrates that are at least partially unfolded. The cleavage site P1 residue is normally between a pair of hydrophobic residues, such as Val-|-Val.</text>
        <dbReference type="EC" id="3.4.21.107"/>
    </reaction>
</comment>
<feature type="binding site" evidence="15">
    <location>
        <position position="169"/>
    </location>
    <ligand>
        <name>substrate</name>
    </ligand>
</feature>
<evidence type="ECO:0000313" key="20">
    <source>
        <dbReference type="Proteomes" id="UP000484015"/>
    </source>
</evidence>
<dbReference type="InterPro" id="IPR001478">
    <property type="entry name" value="PDZ"/>
</dbReference>
<evidence type="ECO:0000256" key="5">
    <source>
        <dbReference type="ARBA" id="ARBA00013958"/>
    </source>
</evidence>
<dbReference type="PROSITE" id="PS50106">
    <property type="entry name" value="PDZ"/>
    <property type="match status" value="2"/>
</dbReference>
<dbReference type="InterPro" id="IPR009003">
    <property type="entry name" value="Peptidase_S1_PA"/>
</dbReference>
<evidence type="ECO:0000256" key="15">
    <source>
        <dbReference type="PIRSR" id="PIRSR611782-2"/>
    </source>
</evidence>
<dbReference type="EC" id="3.4.21.107" evidence="4"/>
<evidence type="ECO:0000256" key="8">
    <source>
        <dbReference type="ARBA" id="ARBA00022737"/>
    </source>
</evidence>
<feature type="active site" description="Charge relay system" evidence="14">
    <location>
        <position position="169"/>
    </location>
</feature>
<comment type="subcellular location">
    <subcellularLocation>
        <location evidence="2">Periplasm</location>
    </subcellularLocation>
</comment>
<evidence type="ECO:0000256" key="14">
    <source>
        <dbReference type="PIRSR" id="PIRSR611782-1"/>
    </source>
</evidence>
<feature type="domain" description="PDZ" evidence="18">
    <location>
        <begin position="300"/>
        <end position="348"/>
    </location>
</feature>
<keyword evidence="6" id="KW-0645">Protease</keyword>
<dbReference type="SUPFAM" id="SSF50494">
    <property type="entry name" value="Trypsin-like serine proteases"/>
    <property type="match status" value="1"/>
</dbReference>
<dbReference type="Gene3D" id="2.30.42.10">
    <property type="match status" value="2"/>
</dbReference>